<dbReference type="InterPro" id="IPR024079">
    <property type="entry name" value="MetalloPept_cat_dom_sf"/>
</dbReference>
<feature type="signal peptide" evidence="2">
    <location>
        <begin position="1"/>
        <end position="20"/>
    </location>
</feature>
<accession>A0A6B0VA73</accession>
<sequence length="385" mass="41592">MNALKLRDLLLLLLSASVSAEVQNCVTQTKNSTSDQPAADDTIYVGLHVATDSTFRACSPFKDEALREYLSAFVKAVSLRFQALESPAVKVMFLGSSELTREQELKIIGNEKSVSSMEVKGGDAIKHMMDITTDVEYVGTNKLFYILTALNVTEEITENKPNDKVPIPSDSSEDYSTIESSEERSAVVARSMSNKNKYGNVFGLSQFGTICSISGAISQDNGRDFSGVTAAAVQVATVLGPRYKGSITRRYCPDYDDVETPFHMDECSRIKLSLTQKAGNGDGDDDYACLYEKIEDSQSNGETPSTFFEKHRGWTPCGMAFIGSTECTEKSDAAVPASACQMSCCIAQSILPSMAYQIPAPDGTKCGEGSKVCVDGDCVAFSAQT</sequence>
<dbReference type="AlphaFoldDB" id="A0A6B0VA73"/>
<dbReference type="GO" id="GO:0006508">
    <property type="term" value="P:proteolysis"/>
    <property type="evidence" value="ECO:0007669"/>
    <property type="project" value="UniProtKB-KW"/>
</dbReference>
<proteinExistence type="predicted"/>
<evidence type="ECO:0000313" key="3">
    <source>
        <dbReference type="EMBL" id="MXU98962.1"/>
    </source>
</evidence>
<keyword evidence="3" id="KW-0645">Protease</keyword>
<feature type="region of interest" description="Disordered" evidence="1">
    <location>
        <begin position="159"/>
        <end position="181"/>
    </location>
</feature>
<keyword evidence="3" id="KW-0378">Hydrolase</keyword>
<organism evidence="3">
    <name type="scientific">Ixodes ricinus</name>
    <name type="common">Common tick</name>
    <name type="synonym">Acarus ricinus</name>
    <dbReference type="NCBI Taxonomy" id="34613"/>
    <lineage>
        <taxon>Eukaryota</taxon>
        <taxon>Metazoa</taxon>
        <taxon>Ecdysozoa</taxon>
        <taxon>Arthropoda</taxon>
        <taxon>Chelicerata</taxon>
        <taxon>Arachnida</taxon>
        <taxon>Acari</taxon>
        <taxon>Parasitiformes</taxon>
        <taxon>Ixodida</taxon>
        <taxon>Ixodoidea</taxon>
        <taxon>Ixodidae</taxon>
        <taxon>Ixodinae</taxon>
        <taxon>Ixodes</taxon>
    </lineage>
</organism>
<protein>
    <submittedName>
        <fullName evidence="3">Putative secreted metalloprotease</fullName>
    </submittedName>
</protein>
<dbReference type="EMBL" id="GIFC01016879">
    <property type="protein sequence ID" value="MXU98962.1"/>
    <property type="molecule type" value="Transcribed_RNA"/>
</dbReference>
<reference evidence="3" key="1">
    <citation type="submission" date="2019-12" db="EMBL/GenBank/DDBJ databases">
        <title>An insight into the sialome of adult female Ixodes ricinus ticks feeding for 6 days.</title>
        <authorList>
            <person name="Perner J."/>
            <person name="Ribeiro J.M.C."/>
        </authorList>
    </citation>
    <scope>NUCLEOTIDE SEQUENCE</scope>
    <source>
        <strain evidence="3">Semi-engorged</strain>
        <tissue evidence="3">Salivary glands</tissue>
    </source>
</reference>
<dbReference type="GO" id="GO:0008237">
    <property type="term" value="F:metallopeptidase activity"/>
    <property type="evidence" value="ECO:0007669"/>
    <property type="project" value="UniProtKB-KW"/>
</dbReference>
<dbReference type="Gene3D" id="3.40.390.10">
    <property type="entry name" value="Collagenase (Catalytic Domain)"/>
    <property type="match status" value="1"/>
</dbReference>
<keyword evidence="2" id="KW-0732">Signal</keyword>
<name>A0A6B0VA73_IXORI</name>
<evidence type="ECO:0000256" key="1">
    <source>
        <dbReference type="SAM" id="MobiDB-lite"/>
    </source>
</evidence>
<feature type="chain" id="PRO_5025556084" evidence="2">
    <location>
        <begin position="21"/>
        <end position="385"/>
    </location>
</feature>
<evidence type="ECO:0000256" key="2">
    <source>
        <dbReference type="SAM" id="SignalP"/>
    </source>
</evidence>
<keyword evidence="3" id="KW-0482">Metalloprotease</keyword>